<evidence type="ECO:0000313" key="10">
    <source>
        <dbReference type="Proteomes" id="UP000187266"/>
    </source>
</evidence>
<dbReference type="GO" id="GO:0030788">
    <property type="term" value="F:precorrin-2 C20-methyltransferase activity"/>
    <property type="evidence" value="ECO:0007669"/>
    <property type="project" value="InterPro"/>
</dbReference>
<evidence type="ECO:0000256" key="5">
    <source>
        <dbReference type="ARBA" id="ARBA00022679"/>
    </source>
</evidence>
<dbReference type="STRING" id="1267768.BV394_12885"/>
<dbReference type="NCBIfam" id="TIGR01467">
    <property type="entry name" value="cobI_cbiL"/>
    <property type="match status" value="1"/>
</dbReference>
<keyword evidence="6" id="KW-0949">S-adenosyl-L-methionine</keyword>
<dbReference type="Proteomes" id="UP000187266">
    <property type="component" value="Chromosome"/>
</dbReference>
<evidence type="ECO:0000256" key="7">
    <source>
        <dbReference type="PIRNR" id="PIRNR036427"/>
    </source>
</evidence>
<evidence type="ECO:0000313" key="9">
    <source>
        <dbReference type="EMBL" id="APX90509.1"/>
    </source>
</evidence>
<protein>
    <submittedName>
        <fullName evidence="9">Precorrin-2 C(20)-methyltransferase</fullName>
    </submittedName>
</protein>
<comment type="pathway">
    <text evidence="1">Cofactor biosynthesis; adenosylcobalamin biosynthesis.</text>
</comment>
<dbReference type="InterPro" id="IPR006364">
    <property type="entry name" value="CobI/CbiL/CobIJ_dom"/>
</dbReference>
<evidence type="ECO:0000256" key="4">
    <source>
        <dbReference type="ARBA" id="ARBA00022603"/>
    </source>
</evidence>
<evidence type="ECO:0000256" key="3">
    <source>
        <dbReference type="ARBA" id="ARBA00022573"/>
    </source>
</evidence>
<dbReference type="GO" id="GO:0032259">
    <property type="term" value="P:methylation"/>
    <property type="evidence" value="ECO:0007669"/>
    <property type="project" value="UniProtKB-KW"/>
</dbReference>
<dbReference type="InterPro" id="IPR012382">
    <property type="entry name" value="CobI/CbiL"/>
</dbReference>
<dbReference type="InterPro" id="IPR035996">
    <property type="entry name" value="4pyrrol_Methylase_sf"/>
</dbReference>
<dbReference type="UniPathway" id="UPA00148"/>
<dbReference type="PROSITE" id="PS00840">
    <property type="entry name" value="SUMT_2"/>
    <property type="match status" value="1"/>
</dbReference>
<reference evidence="9 10" key="1">
    <citation type="submission" date="2017-01" db="EMBL/GenBank/DDBJ databases">
        <title>Genomic analysis of Xuhuaishuia manganoxidans DY6-4.</title>
        <authorList>
            <person name="Wang X."/>
        </authorList>
    </citation>
    <scope>NUCLEOTIDE SEQUENCE [LARGE SCALE GENOMIC DNA]</scope>
    <source>
        <strain evidence="9 10">DY6-4</strain>
    </source>
</reference>
<dbReference type="InterPro" id="IPR003043">
    <property type="entry name" value="Uropor_MeTrfase_CS"/>
</dbReference>
<comment type="similarity">
    <text evidence="2 7 8">Belongs to the precorrin methyltransferase family.</text>
</comment>
<dbReference type="SUPFAM" id="SSF53790">
    <property type="entry name" value="Tetrapyrrole methylase"/>
    <property type="match status" value="1"/>
</dbReference>
<keyword evidence="4 8" id="KW-0489">Methyltransferase</keyword>
<evidence type="ECO:0000256" key="2">
    <source>
        <dbReference type="ARBA" id="ARBA00005879"/>
    </source>
</evidence>
<dbReference type="OrthoDB" id="9804789at2"/>
<evidence type="ECO:0000256" key="8">
    <source>
        <dbReference type="RuleBase" id="RU003960"/>
    </source>
</evidence>
<evidence type="ECO:0000256" key="6">
    <source>
        <dbReference type="ARBA" id="ARBA00022691"/>
    </source>
</evidence>
<evidence type="ECO:0000256" key="1">
    <source>
        <dbReference type="ARBA" id="ARBA00004953"/>
    </source>
</evidence>
<dbReference type="PROSITE" id="PS00839">
    <property type="entry name" value="SUMT_1"/>
    <property type="match status" value="1"/>
</dbReference>
<dbReference type="RefSeq" id="WP_076980526.1">
    <property type="nucleotide sequence ID" value="NZ_CP019124.1"/>
</dbReference>
<dbReference type="GO" id="GO:0009236">
    <property type="term" value="P:cobalamin biosynthetic process"/>
    <property type="evidence" value="ECO:0007669"/>
    <property type="project" value="UniProtKB-UniRule"/>
</dbReference>
<dbReference type="PANTHER" id="PTHR43467">
    <property type="entry name" value="COBALT-PRECORRIN-2 C(20)-METHYLTRANSFERASE"/>
    <property type="match status" value="1"/>
</dbReference>
<dbReference type="Gene3D" id="3.30.950.10">
    <property type="entry name" value="Methyltransferase, Cobalt-precorrin-4 Transmethylase, Domain 2"/>
    <property type="match status" value="1"/>
</dbReference>
<dbReference type="AlphaFoldDB" id="A0A1U7DKV0"/>
<dbReference type="Gene3D" id="3.40.1010.10">
    <property type="entry name" value="Cobalt-precorrin-4 Transmethylase, Domain 1"/>
    <property type="match status" value="1"/>
</dbReference>
<accession>A0A2M9DC72</accession>
<gene>
    <name evidence="9" type="ORF">BV394_12885</name>
</gene>
<organism evidence="9 10">
    <name type="scientific">Brevirhabdus pacifica</name>
    <dbReference type="NCBI Taxonomy" id="1267768"/>
    <lineage>
        <taxon>Bacteria</taxon>
        <taxon>Pseudomonadati</taxon>
        <taxon>Pseudomonadota</taxon>
        <taxon>Alphaproteobacteria</taxon>
        <taxon>Rhodobacterales</taxon>
        <taxon>Paracoccaceae</taxon>
        <taxon>Brevirhabdus</taxon>
    </lineage>
</organism>
<dbReference type="InterPro" id="IPR000878">
    <property type="entry name" value="4pyrrol_Mease"/>
</dbReference>
<dbReference type="InterPro" id="IPR014776">
    <property type="entry name" value="4pyrrole_Mease_sub2"/>
</dbReference>
<keyword evidence="3" id="KW-0169">Cobalamin biosynthesis</keyword>
<keyword evidence="5 8" id="KW-0808">Transferase</keyword>
<dbReference type="CDD" id="cd11645">
    <property type="entry name" value="Precorrin_2_C20_MT"/>
    <property type="match status" value="1"/>
</dbReference>
<dbReference type="Pfam" id="PF00590">
    <property type="entry name" value="TP_methylase"/>
    <property type="match status" value="1"/>
</dbReference>
<dbReference type="PANTHER" id="PTHR43467:SF2">
    <property type="entry name" value="COBALT-PRECORRIN-2 C(20)-METHYLTRANSFERASE"/>
    <property type="match status" value="1"/>
</dbReference>
<dbReference type="InterPro" id="IPR014777">
    <property type="entry name" value="4pyrrole_Mease_sub1"/>
</dbReference>
<dbReference type="EMBL" id="CP019124">
    <property type="protein sequence ID" value="APX90509.1"/>
    <property type="molecule type" value="Genomic_DNA"/>
</dbReference>
<name>A0A1U7DKV0_9RHOB</name>
<dbReference type="PIRSF" id="PIRSF036427">
    <property type="entry name" value="Precrrn-2_mtase"/>
    <property type="match status" value="1"/>
</dbReference>
<sequence length="244" mass="25889">MTPSELADGGGTVPGTLYGVGTGPGDPELLTLKAWRLIRDAEVIAYPAPDSGESFARAIVAGFIPEGALEIPIVVPMTAARFPAQEVYDKAAERIGQELSAGRDVVVLCEGDPFFYGSFMYLFGRLEGRFPVRIVPGVSSLGAVSAAAQRPLCAREETLTVLPATLSEEALTDRLQKADAAAIMKLGRHFAKARRVVEALGLTDRARFVSHASLPHQTVSALADAPDTAPYFSMILIPGKDAHV</sequence>
<accession>A0A1U7DKV0</accession>
<proteinExistence type="inferred from homology"/>
<keyword evidence="10" id="KW-1185">Reference proteome</keyword>